<sequence>MVSLEVSTEFRMIVNASRVSKNFSGDTALPSPAQLNVIVSNELLGEIMFVIKFGFLLPLSFIGVITNTLNIVVFYQQGFKEGSTISMTAISAWNLLKSICGIVVKLYYPIGFANQVLSVNWYNITIPYIDYTSIYAGYVTFALAAFLSLERLLCVWKPFTAKSLLTPLITLLSVITISIFTFGAYIVVYFIYTIKFEFSQTLNTSVAKFTLSQFYFEKSGIVMVYYQSIGILIPTVSFIVMCICSVLTVVLLRKSSSHLHQDHTSNKTTSKREKQVSRTLLTIVSIYIINLFPRFIFYIAQLAEPEFYNLRKYSNLFVMVALLLFVIDFCNSSSHFFIFLKMSSSFRDQFMKCIDVTNVPLKRHFVLD</sequence>
<feature type="transmembrane region" description="Helical" evidence="5">
    <location>
        <begin position="49"/>
        <end position="75"/>
    </location>
</feature>
<gene>
    <name evidence="8" type="primary">LOC129927851</name>
</gene>
<feature type="domain" description="G-protein coupled receptors family 1 profile" evidence="6">
    <location>
        <begin position="66"/>
        <end position="339"/>
    </location>
</feature>
<dbReference type="InterPro" id="IPR017452">
    <property type="entry name" value="GPCR_Rhodpsn_7TM"/>
</dbReference>
<feature type="transmembrane region" description="Helical" evidence="5">
    <location>
        <begin position="128"/>
        <end position="147"/>
    </location>
</feature>
<dbReference type="GO" id="GO:0008528">
    <property type="term" value="F:G protein-coupled peptide receptor activity"/>
    <property type="evidence" value="ECO:0007669"/>
    <property type="project" value="InterPro"/>
</dbReference>
<evidence type="ECO:0000313" key="7">
    <source>
        <dbReference type="Proteomes" id="UP001165740"/>
    </source>
</evidence>
<dbReference type="GeneID" id="129927851"/>
<evidence type="ECO:0000259" key="6">
    <source>
        <dbReference type="PROSITE" id="PS50262"/>
    </source>
</evidence>
<keyword evidence="4 5" id="KW-0472">Membrane</keyword>
<dbReference type="InterPro" id="IPR019427">
    <property type="entry name" value="7TM_GPCR_serpentine_rcpt_Srw"/>
</dbReference>
<dbReference type="GO" id="GO:0016020">
    <property type="term" value="C:membrane"/>
    <property type="evidence" value="ECO:0007669"/>
    <property type="project" value="UniProtKB-SubCell"/>
</dbReference>
<feature type="transmembrane region" description="Helical" evidence="5">
    <location>
        <begin position="316"/>
        <end position="340"/>
    </location>
</feature>
<accession>A0A9W3B7D0</accession>
<dbReference type="SUPFAM" id="SSF81321">
    <property type="entry name" value="Family A G protein-coupled receptor-like"/>
    <property type="match status" value="1"/>
</dbReference>
<dbReference type="InterPro" id="IPR052954">
    <property type="entry name" value="GPCR-Ligand_Int"/>
</dbReference>
<dbReference type="RefSeq" id="XP_055895368.1">
    <property type="nucleotide sequence ID" value="XM_056039393.1"/>
</dbReference>
<dbReference type="PANTHER" id="PTHR46641">
    <property type="entry name" value="FMRFAMIDE RECEPTOR-RELATED"/>
    <property type="match status" value="1"/>
</dbReference>
<evidence type="ECO:0000256" key="2">
    <source>
        <dbReference type="ARBA" id="ARBA00022692"/>
    </source>
</evidence>
<dbReference type="AlphaFoldDB" id="A0A9W3B7D0"/>
<dbReference type="Gene3D" id="1.20.1070.10">
    <property type="entry name" value="Rhodopsin 7-helix transmembrane proteins"/>
    <property type="match status" value="1"/>
</dbReference>
<evidence type="ECO:0000256" key="5">
    <source>
        <dbReference type="SAM" id="Phobius"/>
    </source>
</evidence>
<protein>
    <submittedName>
        <fullName evidence="8">Uncharacterized protein LOC129927851</fullName>
    </submittedName>
</protein>
<dbReference type="PROSITE" id="PS50262">
    <property type="entry name" value="G_PROTEIN_RECEP_F1_2"/>
    <property type="match status" value="1"/>
</dbReference>
<keyword evidence="7" id="KW-1185">Reference proteome</keyword>
<dbReference type="OrthoDB" id="6060224at2759"/>
<dbReference type="Pfam" id="PF10324">
    <property type="entry name" value="7TM_GPCR_Srw"/>
    <property type="match status" value="1"/>
</dbReference>
<keyword evidence="3 5" id="KW-1133">Transmembrane helix</keyword>
<proteinExistence type="predicted"/>
<evidence type="ECO:0000256" key="1">
    <source>
        <dbReference type="ARBA" id="ARBA00004370"/>
    </source>
</evidence>
<reference evidence="8" key="1">
    <citation type="submission" date="2025-08" db="UniProtKB">
        <authorList>
            <consortium name="RefSeq"/>
        </authorList>
    </citation>
    <scope>IDENTIFICATION</scope>
</reference>
<evidence type="ECO:0000256" key="4">
    <source>
        <dbReference type="ARBA" id="ARBA00023136"/>
    </source>
</evidence>
<feature type="transmembrane region" description="Helical" evidence="5">
    <location>
        <begin position="168"/>
        <end position="192"/>
    </location>
</feature>
<keyword evidence="2 5" id="KW-0812">Transmembrane</keyword>
<organism evidence="7 8">
    <name type="scientific">Biomphalaria glabrata</name>
    <name type="common">Bloodfluke planorb</name>
    <name type="synonym">Freshwater snail</name>
    <dbReference type="NCBI Taxonomy" id="6526"/>
    <lineage>
        <taxon>Eukaryota</taxon>
        <taxon>Metazoa</taxon>
        <taxon>Spiralia</taxon>
        <taxon>Lophotrochozoa</taxon>
        <taxon>Mollusca</taxon>
        <taxon>Gastropoda</taxon>
        <taxon>Heterobranchia</taxon>
        <taxon>Euthyneura</taxon>
        <taxon>Panpulmonata</taxon>
        <taxon>Hygrophila</taxon>
        <taxon>Lymnaeoidea</taxon>
        <taxon>Planorbidae</taxon>
        <taxon>Biomphalaria</taxon>
    </lineage>
</organism>
<evidence type="ECO:0000256" key="3">
    <source>
        <dbReference type="ARBA" id="ARBA00022989"/>
    </source>
</evidence>
<dbReference type="PANTHER" id="PTHR46641:SF18">
    <property type="entry name" value="G-PROTEIN COUPLED RECEPTORS FAMILY 1 PROFILE DOMAIN-CONTAINING PROTEIN"/>
    <property type="match status" value="1"/>
</dbReference>
<feature type="transmembrane region" description="Helical" evidence="5">
    <location>
        <begin position="224"/>
        <end position="252"/>
    </location>
</feature>
<feature type="transmembrane region" description="Helical" evidence="5">
    <location>
        <begin position="280"/>
        <end position="300"/>
    </location>
</feature>
<comment type="subcellular location">
    <subcellularLocation>
        <location evidence="1">Membrane</location>
    </subcellularLocation>
</comment>
<name>A0A9W3B7D0_BIOGL</name>
<feature type="transmembrane region" description="Helical" evidence="5">
    <location>
        <begin position="87"/>
        <end position="108"/>
    </location>
</feature>
<dbReference type="Proteomes" id="UP001165740">
    <property type="component" value="Chromosome 8"/>
</dbReference>
<evidence type="ECO:0000313" key="8">
    <source>
        <dbReference type="RefSeq" id="XP_055895368.1"/>
    </source>
</evidence>